<keyword evidence="9" id="KW-0150">Chloroplast</keyword>
<dbReference type="GO" id="GO:0009423">
    <property type="term" value="P:chorismate biosynthetic process"/>
    <property type="evidence" value="ECO:0007669"/>
    <property type="project" value="UniProtKB-UniPathway"/>
</dbReference>
<evidence type="ECO:0000313" key="11">
    <source>
        <dbReference type="EMBL" id="MBA0782708.1"/>
    </source>
</evidence>
<evidence type="ECO:0000256" key="9">
    <source>
        <dbReference type="RuleBase" id="RU363071"/>
    </source>
</evidence>
<gene>
    <name evidence="11" type="ORF">Gotri_000548</name>
</gene>
<feature type="binding site" evidence="8">
    <location>
        <position position="156"/>
    </location>
    <ligand>
        <name>Mn(2+)</name>
        <dbReference type="ChEBI" id="CHEBI:29035"/>
    </ligand>
</feature>
<dbReference type="Proteomes" id="UP000593568">
    <property type="component" value="Unassembled WGS sequence"/>
</dbReference>
<dbReference type="SUPFAM" id="SSF51569">
    <property type="entry name" value="Aldolase"/>
    <property type="match status" value="1"/>
</dbReference>
<dbReference type="GO" id="GO:0003677">
    <property type="term" value="F:DNA binding"/>
    <property type="evidence" value="ECO:0007669"/>
    <property type="project" value="UniProtKB-KW"/>
</dbReference>
<keyword evidence="8" id="KW-0104">Cadmium</keyword>
<keyword evidence="3 9" id="KW-0028">Amino-acid biosynthesis</keyword>
<comment type="subcellular location">
    <subcellularLocation>
        <location evidence="9">Plastid</location>
        <location evidence="9">Chloroplast</location>
    </subcellularLocation>
</comment>
<comment type="similarity">
    <text evidence="2 9">Belongs to the class-II DAHP synthase family.</text>
</comment>
<keyword evidence="5" id="KW-0238">DNA-binding</keyword>
<evidence type="ECO:0000256" key="4">
    <source>
        <dbReference type="ARBA" id="ARBA00022679"/>
    </source>
</evidence>
<dbReference type="InterPro" id="IPR013785">
    <property type="entry name" value="Aldolase_TIM"/>
</dbReference>
<keyword evidence="4 9" id="KW-0808">Transferase</keyword>
<keyword evidence="9" id="KW-0809">Transit peptide</keyword>
<dbReference type="GO" id="GO:0003849">
    <property type="term" value="F:3-deoxy-7-phosphoheptulonate synthase activity"/>
    <property type="evidence" value="ECO:0007669"/>
    <property type="project" value="UniProtKB-EC"/>
</dbReference>
<dbReference type="Gene3D" id="3.20.20.70">
    <property type="entry name" value="Aldolase class I"/>
    <property type="match status" value="1"/>
</dbReference>
<comment type="caution">
    <text evidence="11">The sequence shown here is derived from an EMBL/GenBank/DDBJ whole genome shotgun (WGS) entry which is preliminary data.</text>
</comment>
<comment type="pathway">
    <text evidence="1 9">Metabolic intermediate biosynthesis; chorismate biosynthesis; chorismate from D-erythrose 4-phosphate and phosphoenolpyruvate: step 1/7.</text>
</comment>
<dbReference type="Pfam" id="PF03221">
    <property type="entry name" value="HTH_Tnp_Tc5"/>
    <property type="match status" value="1"/>
</dbReference>
<dbReference type="EMBL" id="JABEZW010000013">
    <property type="protein sequence ID" value="MBA0782708.1"/>
    <property type="molecule type" value="Genomic_DNA"/>
</dbReference>
<dbReference type="InterPro" id="IPR006600">
    <property type="entry name" value="HTH_CenpB_DNA-bd_dom"/>
</dbReference>
<keyword evidence="12" id="KW-1185">Reference proteome</keyword>
<comment type="cofactor">
    <cofactor evidence="8">
        <name>Mn(2+)</name>
        <dbReference type="ChEBI" id="CHEBI:29035"/>
    </cofactor>
    <cofactor evidence="8">
        <name>Co(2+)</name>
        <dbReference type="ChEBI" id="CHEBI:48828"/>
    </cofactor>
    <cofactor evidence="8">
        <name>Cd(2+)</name>
        <dbReference type="ChEBI" id="CHEBI:48775"/>
    </cofactor>
    <text evidence="8">Binds 1 divalent cation per subunit. The enzyme is active with manganese, cobalt or cadmium ions.</text>
</comment>
<dbReference type="PROSITE" id="PS51253">
    <property type="entry name" value="HTH_CENPB"/>
    <property type="match status" value="1"/>
</dbReference>
<dbReference type="GO" id="GO:0009507">
    <property type="term" value="C:chloroplast"/>
    <property type="evidence" value="ECO:0007669"/>
    <property type="project" value="UniProtKB-SubCell"/>
</dbReference>
<dbReference type="PANTHER" id="PTHR21337:SF0">
    <property type="entry name" value="PHOSPHO-2-DEHYDRO-3-DEOXYHEPTONATE ALDOLASE"/>
    <property type="match status" value="1"/>
</dbReference>
<dbReference type="Pfam" id="PF01474">
    <property type="entry name" value="DAHP_synth_2"/>
    <property type="match status" value="1"/>
</dbReference>
<keyword evidence="6 9" id="KW-0057">Aromatic amino acid biosynthesis</keyword>
<dbReference type="GO" id="GO:0008652">
    <property type="term" value="P:amino acid biosynthetic process"/>
    <property type="evidence" value="ECO:0007669"/>
    <property type="project" value="UniProtKB-KW"/>
</dbReference>
<dbReference type="PANTHER" id="PTHR21337">
    <property type="entry name" value="PHOSPHO-2-DEHYDRO-3-DEOXYHEPTONATE ALDOLASE 1, 2"/>
    <property type="match status" value="1"/>
</dbReference>
<protein>
    <recommendedName>
        <fullName evidence="9">Phospho-2-dehydro-3-deoxyheptonate aldolase</fullName>
        <ecNumber evidence="9">2.5.1.54</ecNumber>
    </recommendedName>
</protein>
<dbReference type="InterPro" id="IPR009057">
    <property type="entry name" value="Homeodomain-like_sf"/>
</dbReference>
<evidence type="ECO:0000259" key="10">
    <source>
        <dbReference type="PROSITE" id="PS51253"/>
    </source>
</evidence>
<evidence type="ECO:0000256" key="8">
    <source>
        <dbReference type="PIRSR" id="PIRSR602480-1"/>
    </source>
</evidence>
<dbReference type="AlphaFoldDB" id="A0A7J9FC20"/>
<keyword evidence="9" id="KW-0934">Plastid</keyword>
<feature type="domain" description="HTH CENPB-type" evidence="10">
    <location>
        <begin position="1"/>
        <end position="45"/>
    </location>
</feature>
<dbReference type="EC" id="2.5.1.54" evidence="9"/>
<keyword evidence="8" id="KW-0170">Cobalt</keyword>
<dbReference type="UniPathway" id="UPA00053">
    <property type="reaction ID" value="UER00084"/>
</dbReference>
<dbReference type="Gene3D" id="1.10.10.60">
    <property type="entry name" value="Homeodomain-like"/>
    <property type="match status" value="1"/>
</dbReference>
<dbReference type="GO" id="GO:0009073">
    <property type="term" value="P:aromatic amino acid family biosynthetic process"/>
    <property type="evidence" value="ECO:0007669"/>
    <property type="project" value="UniProtKB-KW"/>
</dbReference>
<evidence type="ECO:0000256" key="2">
    <source>
        <dbReference type="ARBA" id="ARBA00008911"/>
    </source>
</evidence>
<name>A0A7J9FC20_9ROSI</name>
<evidence type="ECO:0000313" key="12">
    <source>
        <dbReference type="Proteomes" id="UP000593568"/>
    </source>
</evidence>
<evidence type="ECO:0000256" key="5">
    <source>
        <dbReference type="ARBA" id="ARBA00023125"/>
    </source>
</evidence>
<evidence type="ECO:0000256" key="7">
    <source>
        <dbReference type="ARBA" id="ARBA00047508"/>
    </source>
</evidence>
<proteinExistence type="inferred from homology"/>
<evidence type="ECO:0000256" key="1">
    <source>
        <dbReference type="ARBA" id="ARBA00004688"/>
    </source>
</evidence>
<accession>A0A7J9FC20</accession>
<organism evidence="11 12">
    <name type="scientific">Gossypium trilobum</name>
    <dbReference type="NCBI Taxonomy" id="34281"/>
    <lineage>
        <taxon>Eukaryota</taxon>
        <taxon>Viridiplantae</taxon>
        <taxon>Streptophyta</taxon>
        <taxon>Embryophyta</taxon>
        <taxon>Tracheophyta</taxon>
        <taxon>Spermatophyta</taxon>
        <taxon>Magnoliopsida</taxon>
        <taxon>eudicotyledons</taxon>
        <taxon>Gunneridae</taxon>
        <taxon>Pentapetalae</taxon>
        <taxon>rosids</taxon>
        <taxon>malvids</taxon>
        <taxon>Malvales</taxon>
        <taxon>Malvaceae</taxon>
        <taxon>Malvoideae</taxon>
        <taxon>Gossypium</taxon>
    </lineage>
</organism>
<dbReference type="SUPFAM" id="SSF46689">
    <property type="entry name" value="Homeodomain-like"/>
    <property type="match status" value="1"/>
</dbReference>
<evidence type="ECO:0000256" key="6">
    <source>
        <dbReference type="ARBA" id="ARBA00023141"/>
    </source>
</evidence>
<dbReference type="InterPro" id="IPR002480">
    <property type="entry name" value="DAHP_synth_2"/>
</dbReference>
<comment type="catalytic activity">
    <reaction evidence="7 9">
        <text>D-erythrose 4-phosphate + phosphoenolpyruvate + H2O = 7-phospho-2-dehydro-3-deoxy-D-arabino-heptonate + phosphate</text>
        <dbReference type="Rhea" id="RHEA:14717"/>
        <dbReference type="ChEBI" id="CHEBI:15377"/>
        <dbReference type="ChEBI" id="CHEBI:16897"/>
        <dbReference type="ChEBI" id="CHEBI:43474"/>
        <dbReference type="ChEBI" id="CHEBI:58394"/>
        <dbReference type="ChEBI" id="CHEBI:58702"/>
        <dbReference type="EC" id="2.5.1.54"/>
    </reaction>
</comment>
<sequence length="209" mass="24127">MTGEMIQTKAKEFLQKMYGDANSKFNFSIDWLERFKARHGIKSYRRFGESGLVVMENIEDASPQIRAKLEYFDWKDIYNIDQTGLFYHCSDKVPPWVIGKFANPRCFKHVTERKVLLTVDNCPSHPKPTTIANCFRHCKIRSEEDMPFKQGIGGDCAESFKEFDANNIRDTFRVLLQMGVVLMFGGQMPIIKVPLLASSFDVRIEILVL</sequence>
<keyword evidence="8" id="KW-0464">Manganese</keyword>
<evidence type="ECO:0000256" key="3">
    <source>
        <dbReference type="ARBA" id="ARBA00022605"/>
    </source>
</evidence>
<reference evidence="11 12" key="1">
    <citation type="journal article" date="2019" name="Genome Biol. Evol.">
        <title>Insights into the evolution of the New World diploid cottons (Gossypium, subgenus Houzingenia) based on genome sequencing.</title>
        <authorList>
            <person name="Grover C.E."/>
            <person name="Arick M.A. 2nd"/>
            <person name="Thrash A."/>
            <person name="Conover J.L."/>
            <person name="Sanders W.S."/>
            <person name="Peterson D.G."/>
            <person name="Frelichowski J.E."/>
            <person name="Scheffler J.A."/>
            <person name="Scheffler B.E."/>
            <person name="Wendel J.F."/>
        </authorList>
    </citation>
    <scope>NUCLEOTIDE SEQUENCE [LARGE SCALE GENOMIC DNA]</scope>
    <source>
        <strain evidence="11">8</strain>
        <tissue evidence="11">Leaf</tissue>
    </source>
</reference>